<protein>
    <submittedName>
        <fullName evidence="7">Polysaccharide biosynthesis C-terminal domain-containing protein</fullName>
    </submittedName>
</protein>
<feature type="transmembrane region" description="Helical" evidence="6">
    <location>
        <begin position="56"/>
        <end position="72"/>
    </location>
</feature>
<evidence type="ECO:0000256" key="6">
    <source>
        <dbReference type="SAM" id="Phobius"/>
    </source>
</evidence>
<evidence type="ECO:0000256" key="2">
    <source>
        <dbReference type="ARBA" id="ARBA00022475"/>
    </source>
</evidence>
<feature type="non-terminal residue" evidence="7">
    <location>
        <position position="1"/>
    </location>
</feature>
<dbReference type="InterPro" id="IPR050833">
    <property type="entry name" value="Poly_Biosynth_Transport"/>
</dbReference>
<evidence type="ECO:0000256" key="5">
    <source>
        <dbReference type="ARBA" id="ARBA00023136"/>
    </source>
</evidence>
<keyword evidence="4 6" id="KW-1133">Transmembrane helix</keyword>
<feature type="transmembrane region" description="Helical" evidence="6">
    <location>
        <begin position="270"/>
        <end position="290"/>
    </location>
</feature>
<dbReference type="EMBL" id="DXHS01000027">
    <property type="protein sequence ID" value="HIW02019.1"/>
    <property type="molecule type" value="Genomic_DNA"/>
</dbReference>
<feature type="transmembrane region" description="Helical" evidence="6">
    <location>
        <begin position="355"/>
        <end position="380"/>
    </location>
</feature>
<evidence type="ECO:0000256" key="3">
    <source>
        <dbReference type="ARBA" id="ARBA00022692"/>
    </source>
</evidence>
<sequence>ALSPVLPTLMSGEEAAFLLLLMLPALLFGGAQAAFRGNLWGREKFFAVSGIELLEQVFRIAICVALFAAGMGKTTAAVVSLVAAMLLSTAITIAVFVCGGGRVHKPGGQLKSLIAESAPISALRASTSLTGVLMAAITPFLFASTGYTHEESLALYGACAGMAMPLLYLPITVIGSLSYALIPELGKAAALGRADEVKARTETSVKFSVIVSAACMPMFWGVGREVGELLYGDAVAGETIRQGTFLIIPIALESITSSMMNSLGMEKQGFFNYIIGTAATIGVMFCFYGNFTINAVVLAMFAGLTLSTVLDIFCIKKHTGISLGFFRTIFGTCMLAVPCALLAEWTVRLTGGMPSAVGIAAGAAAGTAAILLLMWAFGFYEGFTVFRKRKKAAAGRIKHLPTSG</sequence>
<dbReference type="PANTHER" id="PTHR30250">
    <property type="entry name" value="PST FAMILY PREDICTED COLANIC ACID TRANSPORTER"/>
    <property type="match status" value="1"/>
</dbReference>
<feature type="transmembrane region" description="Helical" evidence="6">
    <location>
        <begin position="154"/>
        <end position="182"/>
    </location>
</feature>
<feature type="transmembrane region" description="Helical" evidence="6">
    <location>
        <begin position="325"/>
        <end position="343"/>
    </location>
</feature>
<dbReference type="PANTHER" id="PTHR30250:SF21">
    <property type="entry name" value="LIPID II FLIPPASE MURJ"/>
    <property type="match status" value="1"/>
</dbReference>
<evidence type="ECO:0000313" key="8">
    <source>
        <dbReference type="Proteomes" id="UP000823990"/>
    </source>
</evidence>
<keyword evidence="3 6" id="KW-0812">Transmembrane</keyword>
<dbReference type="GO" id="GO:0005886">
    <property type="term" value="C:plasma membrane"/>
    <property type="evidence" value="ECO:0007669"/>
    <property type="project" value="UniProtKB-SubCell"/>
</dbReference>
<feature type="transmembrane region" description="Helical" evidence="6">
    <location>
        <begin position="15"/>
        <end position="35"/>
    </location>
</feature>
<proteinExistence type="predicted"/>
<dbReference type="InterPro" id="IPR002797">
    <property type="entry name" value="Polysacc_synth"/>
</dbReference>
<feature type="transmembrane region" description="Helical" evidence="6">
    <location>
        <begin position="78"/>
        <end position="101"/>
    </location>
</feature>
<keyword evidence="2" id="KW-1003">Cell membrane</keyword>
<organism evidence="7 8">
    <name type="scientific">Candidatus Protoclostridium stercorigallinarum</name>
    <dbReference type="NCBI Taxonomy" id="2838741"/>
    <lineage>
        <taxon>Bacteria</taxon>
        <taxon>Bacillati</taxon>
        <taxon>Bacillota</taxon>
        <taxon>Clostridia</taxon>
        <taxon>Candidatus Protoclostridium</taxon>
    </lineage>
</organism>
<evidence type="ECO:0000256" key="4">
    <source>
        <dbReference type="ARBA" id="ARBA00022989"/>
    </source>
</evidence>
<reference evidence="7" key="2">
    <citation type="submission" date="2021-04" db="EMBL/GenBank/DDBJ databases">
        <authorList>
            <person name="Gilroy R."/>
        </authorList>
    </citation>
    <scope>NUCLEOTIDE SEQUENCE</scope>
    <source>
        <strain evidence="7">12435</strain>
    </source>
</reference>
<reference evidence="7" key="1">
    <citation type="journal article" date="2021" name="PeerJ">
        <title>Extensive microbial diversity within the chicken gut microbiome revealed by metagenomics and culture.</title>
        <authorList>
            <person name="Gilroy R."/>
            <person name="Ravi A."/>
            <person name="Getino M."/>
            <person name="Pursley I."/>
            <person name="Horton D.L."/>
            <person name="Alikhan N.F."/>
            <person name="Baker D."/>
            <person name="Gharbi K."/>
            <person name="Hall N."/>
            <person name="Watson M."/>
            <person name="Adriaenssens E.M."/>
            <person name="Foster-Nyarko E."/>
            <person name="Jarju S."/>
            <person name="Secka A."/>
            <person name="Antonio M."/>
            <person name="Oren A."/>
            <person name="Chaudhuri R.R."/>
            <person name="La Ragione R."/>
            <person name="Hildebrand F."/>
            <person name="Pallen M.J."/>
        </authorList>
    </citation>
    <scope>NUCLEOTIDE SEQUENCE</scope>
    <source>
        <strain evidence="7">12435</strain>
    </source>
</reference>
<feature type="transmembrane region" description="Helical" evidence="6">
    <location>
        <begin position="122"/>
        <end position="142"/>
    </location>
</feature>
<evidence type="ECO:0000313" key="7">
    <source>
        <dbReference type="EMBL" id="HIW02019.1"/>
    </source>
</evidence>
<accession>A0A9D1PYM7</accession>
<comment type="caution">
    <text evidence="7">The sequence shown here is derived from an EMBL/GenBank/DDBJ whole genome shotgun (WGS) entry which is preliminary data.</text>
</comment>
<gene>
    <name evidence="7" type="ORF">H9892_01620</name>
</gene>
<feature type="transmembrane region" description="Helical" evidence="6">
    <location>
        <begin position="296"/>
        <end position="313"/>
    </location>
</feature>
<evidence type="ECO:0000256" key="1">
    <source>
        <dbReference type="ARBA" id="ARBA00004651"/>
    </source>
</evidence>
<comment type="subcellular location">
    <subcellularLocation>
        <location evidence="1">Cell membrane</location>
        <topology evidence="1">Multi-pass membrane protein</topology>
    </subcellularLocation>
</comment>
<name>A0A9D1PYM7_9FIRM</name>
<dbReference type="AlphaFoldDB" id="A0A9D1PYM7"/>
<keyword evidence="5 6" id="KW-0472">Membrane</keyword>
<dbReference type="Proteomes" id="UP000823990">
    <property type="component" value="Unassembled WGS sequence"/>
</dbReference>
<dbReference type="Pfam" id="PF01943">
    <property type="entry name" value="Polysacc_synt"/>
    <property type="match status" value="1"/>
</dbReference>